<protein>
    <recommendedName>
        <fullName evidence="3">Acyl-CoA thioester hydrolase</fullName>
    </recommendedName>
</protein>
<dbReference type="Proteomes" id="UP001428817">
    <property type="component" value="Unassembled WGS sequence"/>
</dbReference>
<gene>
    <name evidence="1" type="ORF">GCM10023321_33740</name>
</gene>
<name>A0ABP9Q588_9PSEU</name>
<dbReference type="RefSeq" id="WP_185059493.1">
    <property type="nucleotide sequence ID" value="NZ_BAABJP010000015.1"/>
</dbReference>
<dbReference type="PANTHER" id="PTHR31793">
    <property type="entry name" value="4-HYDROXYBENZOYL-COA THIOESTERASE FAMILY MEMBER"/>
    <property type="match status" value="1"/>
</dbReference>
<organism evidence="1 2">
    <name type="scientific">Pseudonocardia eucalypti</name>
    <dbReference type="NCBI Taxonomy" id="648755"/>
    <lineage>
        <taxon>Bacteria</taxon>
        <taxon>Bacillati</taxon>
        <taxon>Actinomycetota</taxon>
        <taxon>Actinomycetes</taxon>
        <taxon>Pseudonocardiales</taxon>
        <taxon>Pseudonocardiaceae</taxon>
        <taxon>Pseudonocardia</taxon>
    </lineage>
</organism>
<accession>A0ABP9Q588</accession>
<evidence type="ECO:0000313" key="1">
    <source>
        <dbReference type="EMBL" id="GAA5156883.1"/>
    </source>
</evidence>
<dbReference type="InterPro" id="IPR029069">
    <property type="entry name" value="HotDog_dom_sf"/>
</dbReference>
<dbReference type="Pfam" id="PF13279">
    <property type="entry name" value="4HBT_2"/>
    <property type="match status" value="1"/>
</dbReference>
<dbReference type="EMBL" id="BAABJP010000015">
    <property type="protein sequence ID" value="GAA5156883.1"/>
    <property type="molecule type" value="Genomic_DNA"/>
</dbReference>
<evidence type="ECO:0008006" key="3">
    <source>
        <dbReference type="Google" id="ProtNLM"/>
    </source>
</evidence>
<dbReference type="CDD" id="cd00586">
    <property type="entry name" value="4HBT"/>
    <property type="match status" value="1"/>
</dbReference>
<sequence length="143" mass="15852">MVAEEFTVRVVVRGYEIDANGHVNQAVYHQYGEHARTEHLRAAGFSAQAYQEGNLGTVVLESTIRYLRELNIGDEVDVTSRIEFGAGKAFRFEHELRRLSDGVVAAEISCVAGVLDKGTRRLVAEPARRLAELLDRPEVLGIS</sequence>
<dbReference type="InterPro" id="IPR050563">
    <property type="entry name" value="4-hydroxybenzoyl-CoA_TE"/>
</dbReference>
<dbReference type="Gene3D" id="3.10.129.10">
    <property type="entry name" value="Hotdog Thioesterase"/>
    <property type="match status" value="1"/>
</dbReference>
<proteinExistence type="predicted"/>
<reference evidence="2" key="1">
    <citation type="journal article" date="2019" name="Int. J. Syst. Evol. Microbiol.">
        <title>The Global Catalogue of Microorganisms (GCM) 10K type strain sequencing project: providing services to taxonomists for standard genome sequencing and annotation.</title>
        <authorList>
            <consortium name="The Broad Institute Genomics Platform"/>
            <consortium name="The Broad Institute Genome Sequencing Center for Infectious Disease"/>
            <person name="Wu L."/>
            <person name="Ma J."/>
        </authorList>
    </citation>
    <scope>NUCLEOTIDE SEQUENCE [LARGE SCALE GENOMIC DNA]</scope>
    <source>
        <strain evidence="2">JCM 18303</strain>
    </source>
</reference>
<evidence type="ECO:0000313" key="2">
    <source>
        <dbReference type="Proteomes" id="UP001428817"/>
    </source>
</evidence>
<keyword evidence="2" id="KW-1185">Reference proteome</keyword>
<dbReference type="PANTHER" id="PTHR31793:SF24">
    <property type="entry name" value="LONG-CHAIN ACYL-COA THIOESTERASE FADM"/>
    <property type="match status" value="1"/>
</dbReference>
<comment type="caution">
    <text evidence="1">The sequence shown here is derived from an EMBL/GenBank/DDBJ whole genome shotgun (WGS) entry which is preliminary data.</text>
</comment>
<dbReference type="SUPFAM" id="SSF54637">
    <property type="entry name" value="Thioesterase/thiol ester dehydrase-isomerase"/>
    <property type="match status" value="1"/>
</dbReference>